<dbReference type="InterPro" id="IPR012334">
    <property type="entry name" value="Pectin_lyas_fold"/>
</dbReference>
<accession>A0A0G1ITG4</accession>
<evidence type="ECO:0000313" key="3">
    <source>
        <dbReference type="Proteomes" id="UP000033945"/>
    </source>
</evidence>
<dbReference type="InterPro" id="IPR007742">
    <property type="entry name" value="NosD_dom"/>
</dbReference>
<dbReference type="SUPFAM" id="SSF51126">
    <property type="entry name" value="Pectin lyase-like"/>
    <property type="match status" value="2"/>
</dbReference>
<dbReference type="Proteomes" id="UP000033945">
    <property type="component" value="Unassembled WGS sequence"/>
</dbReference>
<comment type="caution">
    <text evidence="2">The sequence shown here is derived from an EMBL/GenBank/DDBJ whole genome shotgun (WGS) entry which is preliminary data.</text>
</comment>
<dbReference type="EMBL" id="LCIT01000012">
    <property type="protein sequence ID" value="KKT62455.1"/>
    <property type="molecule type" value="Genomic_DNA"/>
</dbReference>
<dbReference type="InterPro" id="IPR011050">
    <property type="entry name" value="Pectin_lyase_fold/virulence"/>
</dbReference>
<evidence type="ECO:0000259" key="1">
    <source>
        <dbReference type="Pfam" id="PF05048"/>
    </source>
</evidence>
<protein>
    <recommendedName>
        <fullName evidence="1">Periplasmic copper-binding protein NosD beta helix domain-containing protein</fullName>
    </recommendedName>
</protein>
<reference evidence="2 3" key="1">
    <citation type="journal article" date="2015" name="Nature">
        <title>rRNA introns, odd ribosomes, and small enigmatic genomes across a large radiation of phyla.</title>
        <authorList>
            <person name="Brown C.T."/>
            <person name="Hug L.A."/>
            <person name="Thomas B.C."/>
            <person name="Sharon I."/>
            <person name="Castelle C.J."/>
            <person name="Singh A."/>
            <person name="Wilkins M.J."/>
            <person name="Williams K.H."/>
            <person name="Banfield J.F."/>
        </authorList>
    </citation>
    <scope>NUCLEOTIDE SEQUENCE [LARGE SCALE GENOMIC DNA]</scope>
</reference>
<dbReference type="PATRIC" id="fig|1618648.3.peg.718"/>
<proteinExistence type="predicted"/>
<dbReference type="Gene3D" id="2.160.20.10">
    <property type="entry name" value="Single-stranded right-handed beta-helix, Pectin lyase-like"/>
    <property type="match status" value="1"/>
</dbReference>
<dbReference type="InterPro" id="IPR006626">
    <property type="entry name" value="PbH1"/>
</dbReference>
<evidence type="ECO:0000313" key="2">
    <source>
        <dbReference type="EMBL" id="KKT62455.1"/>
    </source>
</evidence>
<dbReference type="SMART" id="SM00710">
    <property type="entry name" value="PbH1"/>
    <property type="match status" value="7"/>
</dbReference>
<name>A0A0G1ITG4_9BACT</name>
<dbReference type="Pfam" id="PF05048">
    <property type="entry name" value="NosD"/>
    <property type="match status" value="1"/>
</dbReference>
<organism evidence="2 3">
    <name type="scientific">Candidatus Giovannonibacteria bacterium GW2011_GWA2_44_26</name>
    <dbReference type="NCBI Taxonomy" id="1618648"/>
    <lineage>
        <taxon>Bacteria</taxon>
        <taxon>Candidatus Giovannoniibacteriota</taxon>
    </lineage>
</organism>
<sequence>MAKTFLTKKNNAKSTITDNPLGSGATTLNVQTGDGVKFPAAPFHATLYTTDASLGEIVKVTAKSTDAFTITRAQEGTSAQSWVQGAKLELLVTAKLFDDFQTRTEIIVATDGSGDYNCDGTADEVEINEALNSLPSSGGIVRLKKGTYNIAGSIDMLKSSVILQGEGKSSKIFLSNSGNVDIIRVGNGTTIVNDCVVEDLMVDGNKANQTSLGSAVIIWGASGTKALRNIVRGCRLTNCYLDCLKLIFADKGMIENNVIDENIGGAGIGIFSSSQANSIIGNVLLHNLYGIYSNAHYNNVTGNVIVDNTSYGVYLNGVLNFNVSGNWFGSIAFFQTGVYLAANASRTAITGNSFYQPYRAILGAASATVLGNVISGNSIYLANQEAIYLQAGANQNNISGNMIRATAQHAIRIRGSKNIIANNMLIDNGTGTNNTYSDIFLDDDATTFSTYNTVIGNNCQAAAANKVAYHIRENATGDDFNLVIGNVCKDGVTAQISLQGTNSVRGTNIPASG</sequence>
<dbReference type="AlphaFoldDB" id="A0A0G1ITG4"/>
<feature type="domain" description="Periplasmic copper-binding protein NosD beta helix" evidence="1">
    <location>
        <begin position="180"/>
        <end position="354"/>
    </location>
</feature>
<gene>
    <name evidence="2" type="ORF">UW55_C0012G0015</name>
</gene>